<keyword evidence="2" id="KW-1185">Reference proteome</keyword>
<proteinExistence type="predicted"/>
<dbReference type="RefSeq" id="WP_150406347.1">
    <property type="nucleotide sequence ID" value="NZ_VXLC01000021.1"/>
</dbReference>
<dbReference type="EMBL" id="VXLC01000021">
    <property type="protein sequence ID" value="KAA8884368.1"/>
    <property type="molecule type" value="Genomic_DNA"/>
</dbReference>
<name>A0A5N0E4L2_9NOCA</name>
<dbReference type="OrthoDB" id="3530191at2"/>
<protein>
    <submittedName>
        <fullName evidence="1">Uncharacterized protein</fullName>
    </submittedName>
</protein>
<organism evidence="1 2">
    <name type="scientific">Nocardia colli</name>
    <dbReference type="NCBI Taxonomy" id="2545717"/>
    <lineage>
        <taxon>Bacteria</taxon>
        <taxon>Bacillati</taxon>
        <taxon>Actinomycetota</taxon>
        <taxon>Actinomycetes</taxon>
        <taxon>Mycobacteriales</taxon>
        <taxon>Nocardiaceae</taxon>
        <taxon>Nocardia</taxon>
    </lineage>
</organism>
<comment type="caution">
    <text evidence="1">The sequence shown here is derived from an EMBL/GenBank/DDBJ whole genome shotgun (WGS) entry which is preliminary data.</text>
</comment>
<evidence type="ECO:0000313" key="2">
    <source>
        <dbReference type="Proteomes" id="UP000323876"/>
    </source>
</evidence>
<dbReference type="Proteomes" id="UP000323876">
    <property type="component" value="Unassembled WGS sequence"/>
</dbReference>
<dbReference type="AlphaFoldDB" id="A0A5N0E4L2"/>
<evidence type="ECO:0000313" key="1">
    <source>
        <dbReference type="EMBL" id="KAA8884368.1"/>
    </source>
</evidence>
<gene>
    <name evidence="1" type="ORF">F3087_34730</name>
</gene>
<accession>A0A5N0E4L2</accession>
<reference evidence="1 2" key="1">
    <citation type="submission" date="2019-09" db="EMBL/GenBank/DDBJ databases">
        <authorList>
            <person name="Wang X."/>
        </authorList>
    </citation>
    <scope>NUCLEOTIDE SEQUENCE [LARGE SCALE GENOMIC DNA]</scope>
    <source>
        <strain evidence="1 2">CICC 11023</strain>
    </source>
</reference>
<sequence length="95" mass="10495">MLRATKLGTVWTVERDISGDGSLVYPMRDPSDFILSGRDWAAGMHGTDLPASAQHHWYISRGFMSVRVTSKNGQTVRQQLALVGPYEDLCVALSN</sequence>